<evidence type="ECO:0008006" key="3">
    <source>
        <dbReference type="Google" id="ProtNLM"/>
    </source>
</evidence>
<accession>A0A8S1CX86</accession>
<name>A0A8S1CX86_9INSE</name>
<keyword evidence="2" id="KW-1185">Reference proteome</keyword>
<sequence length="143" mass="15959">MCPAPALPKNMNIDNLTEISLSELSAIFRPYVVVKLFTAPALRTLVLKDLWIDISSVTVALNDIVSSAAQVASKLVFLEVSVRCPTQHLNEHGKFREDVPDNWTDLMTYILCNAPLLSNVYLKNCVPELSNIVNAINQRSQFE</sequence>
<proteinExistence type="predicted"/>
<dbReference type="Proteomes" id="UP000494165">
    <property type="component" value="Unassembled WGS sequence"/>
</dbReference>
<protein>
    <recommendedName>
        <fullName evidence="3">FBD domain-containing protein</fullName>
    </recommendedName>
</protein>
<comment type="caution">
    <text evidence="1">The sequence shown here is derived from an EMBL/GenBank/DDBJ whole genome shotgun (WGS) entry which is preliminary data.</text>
</comment>
<gene>
    <name evidence="1" type="ORF">CLODIP_2_CD13120</name>
</gene>
<evidence type="ECO:0000313" key="1">
    <source>
        <dbReference type="EMBL" id="CAB3374492.1"/>
    </source>
</evidence>
<organism evidence="1 2">
    <name type="scientific">Cloeon dipterum</name>
    <dbReference type="NCBI Taxonomy" id="197152"/>
    <lineage>
        <taxon>Eukaryota</taxon>
        <taxon>Metazoa</taxon>
        <taxon>Ecdysozoa</taxon>
        <taxon>Arthropoda</taxon>
        <taxon>Hexapoda</taxon>
        <taxon>Insecta</taxon>
        <taxon>Pterygota</taxon>
        <taxon>Palaeoptera</taxon>
        <taxon>Ephemeroptera</taxon>
        <taxon>Pisciforma</taxon>
        <taxon>Baetidae</taxon>
        <taxon>Cloeon</taxon>
    </lineage>
</organism>
<dbReference type="AlphaFoldDB" id="A0A8S1CX86"/>
<evidence type="ECO:0000313" key="2">
    <source>
        <dbReference type="Proteomes" id="UP000494165"/>
    </source>
</evidence>
<dbReference type="EMBL" id="CADEPI010000099">
    <property type="protein sequence ID" value="CAB3374492.1"/>
    <property type="molecule type" value="Genomic_DNA"/>
</dbReference>
<reference evidence="1 2" key="1">
    <citation type="submission" date="2020-04" db="EMBL/GenBank/DDBJ databases">
        <authorList>
            <person name="Alioto T."/>
            <person name="Alioto T."/>
            <person name="Gomez Garrido J."/>
        </authorList>
    </citation>
    <scope>NUCLEOTIDE SEQUENCE [LARGE SCALE GENOMIC DNA]</scope>
</reference>